<keyword evidence="3" id="KW-1185">Reference proteome</keyword>
<dbReference type="Proteomes" id="UP000273516">
    <property type="component" value="Unassembled WGS sequence"/>
</dbReference>
<accession>A0A3M0MAL4</accession>
<dbReference type="SUPFAM" id="SSF48317">
    <property type="entry name" value="Acid phosphatase/Vanadium-dependent haloperoxidase"/>
    <property type="match status" value="1"/>
</dbReference>
<evidence type="ECO:0008006" key="4">
    <source>
        <dbReference type="Google" id="ProtNLM"/>
    </source>
</evidence>
<reference evidence="2 3" key="1">
    <citation type="submission" date="2018-07" db="EMBL/GenBank/DDBJ databases">
        <authorList>
            <person name="Zhang Y."/>
            <person name="Wang L."/>
            <person name="Ma S."/>
        </authorList>
    </citation>
    <scope>NUCLEOTIDE SEQUENCE [LARGE SCALE GENOMIC DNA]</scope>
    <source>
        <strain evidence="2 3">4-2</strain>
    </source>
</reference>
<evidence type="ECO:0000313" key="2">
    <source>
        <dbReference type="EMBL" id="RMC34836.1"/>
    </source>
</evidence>
<name>A0A3M0MAL4_9RHOB</name>
<dbReference type="InterPro" id="IPR036938">
    <property type="entry name" value="PAP2/HPO_sf"/>
</dbReference>
<comment type="caution">
    <text evidence="2">The sequence shown here is derived from an EMBL/GenBank/DDBJ whole genome shotgun (WGS) entry which is preliminary data.</text>
</comment>
<sequence>MVQKWASEMPRSTGARAGETGVSPRAIQPRHSRGAAELSRHCTATSRTAQGVFYSTTLLVGLSRIDANAHNAGQVAAGALVGMTAGSMRFGISLDRLGVRIGIEF</sequence>
<evidence type="ECO:0000313" key="3">
    <source>
        <dbReference type="Proteomes" id="UP000273516"/>
    </source>
</evidence>
<protein>
    <recommendedName>
        <fullName evidence="4">Phosphatase PAP2 family protein</fullName>
    </recommendedName>
</protein>
<dbReference type="AlphaFoldDB" id="A0A3M0MAL4"/>
<dbReference type="EMBL" id="QOKZ01000004">
    <property type="protein sequence ID" value="RMC34836.1"/>
    <property type="molecule type" value="Genomic_DNA"/>
</dbReference>
<organism evidence="2 3">
    <name type="scientific">Paracoccus alkanivorans</name>
    <dbReference type="NCBI Taxonomy" id="2116655"/>
    <lineage>
        <taxon>Bacteria</taxon>
        <taxon>Pseudomonadati</taxon>
        <taxon>Pseudomonadota</taxon>
        <taxon>Alphaproteobacteria</taxon>
        <taxon>Rhodobacterales</taxon>
        <taxon>Paracoccaceae</taxon>
        <taxon>Paracoccus</taxon>
    </lineage>
</organism>
<feature type="region of interest" description="Disordered" evidence="1">
    <location>
        <begin position="1"/>
        <end position="41"/>
    </location>
</feature>
<gene>
    <name evidence="2" type="ORF">C9E81_12130</name>
</gene>
<evidence type="ECO:0000256" key="1">
    <source>
        <dbReference type="SAM" id="MobiDB-lite"/>
    </source>
</evidence>
<proteinExistence type="predicted"/>